<evidence type="ECO:0000313" key="3">
    <source>
        <dbReference type="EMBL" id="RAJ87397.1"/>
    </source>
</evidence>
<dbReference type="Pfam" id="PF04773">
    <property type="entry name" value="FecR"/>
    <property type="match status" value="1"/>
</dbReference>
<evidence type="ECO:0000313" key="4">
    <source>
        <dbReference type="Proteomes" id="UP000249819"/>
    </source>
</evidence>
<dbReference type="Pfam" id="PF16344">
    <property type="entry name" value="FecR_C"/>
    <property type="match status" value="1"/>
</dbReference>
<comment type="caution">
    <text evidence="3">The sequence shown here is derived from an EMBL/GenBank/DDBJ whole genome shotgun (WGS) entry which is preliminary data.</text>
</comment>
<keyword evidence="4" id="KW-1185">Reference proteome</keyword>
<name>A0A327W9L3_9BACT</name>
<reference evidence="3 4" key="1">
    <citation type="submission" date="2018-06" db="EMBL/GenBank/DDBJ databases">
        <title>Genomic Encyclopedia of Archaeal and Bacterial Type Strains, Phase II (KMG-II): from individual species to whole genera.</title>
        <authorList>
            <person name="Goeker M."/>
        </authorList>
    </citation>
    <scope>NUCLEOTIDE SEQUENCE [LARGE SCALE GENOMIC DNA]</scope>
    <source>
        <strain evidence="3 4">DSM 29821</strain>
    </source>
</reference>
<organism evidence="3 4">
    <name type="scientific">Chitinophaga dinghuensis</name>
    <dbReference type="NCBI Taxonomy" id="1539050"/>
    <lineage>
        <taxon>Bacteria</taxon>
        <taxon>Pseudomonadati</taxon>
        <taxon>Bacteroidota</taxon>
        <taxon>Chitinophagia</taxon>
        <taxon>Chitinophagales</taxon>
        <taxon>Chitinophagaceae</taxon>
        <taxon>Chitinophaga</taxon>
    </lineage>
</organism>
<evidence type="ECO:0000259" key="2">
    <source>
        <dbReference type="Pfam" id="PF16344"/>
    </source>
</evidence>
<accession>A0A327W9L3</accession>
<proteinExistence type="predicted"/>
<evidence type="ECO:0000259" key="1">
    <source>
        <dbReference type="Pfam" id="PF04773"/>
    </source>
</evidence>
<sequence>MTEQSRIYILMARKAAGEASPAELEELDQLLMQHPELQYSFNIVVDINHVFDGSTFTDEEADALKMRGMGKISQWLEEQPTAIIRPRFPWKTVSAAAASIALLVGVFLFWPKSAATTYANQVITKSGSKTTLMLPDGSSVVLNACSKLQYDANKFLKGDREVTLTGEAFFDVKHDPAHPFLVHSGAVNIRVLGTAFNVKAYAEDAAIETTLISGKVAVDFSAGAHSNESKEIILLPSQKLVINKLDIVNTNTSGNSKLSANFSIAPTKSVANTISAESSGSPTAWMDDRFEFDNLTLEQLSHDLERWYNVSISFKNEKYKREIFTGVFKKQTIEEVLNALQLTLGFQYNMDNEKRTVTIW</sequence>
<dbReference type="OrthoDB" id="1523735at2"/>
<dbReference type="EMBL" id="QLMA01000001">
    <property type="protein sequence ID" value="RAJ87397.1"/>
    <property type="molecule type" value="Genomic_DNA"/>
</dbReference>
<protein>
    <submittedName>
        <fullName evidence="3">Ferric-dicitrate binding protein FerR (Iron transport regulator)</fullName>
    </submittedName>
</protein>
<dbReference type="AlphaFoldDB" id="A0A327W9L3"/>
<dbReference type="GO" id="GO:0016989">
    <property type="term" value="F:sigma factor antagonist activity"/>
    <property type="evidence" value="ECO:0007669"/>
    <property type="project" value="TreeGrafter"/>
</dbReference>
<feature type="domain" description="Protein FecR C-terminal" evidence="2">
    <location>
        <begin position="289"/>
        <end position="358"/>
    </location>
</feature>
<dbReference type="InterPro" id="IPR012373">
    <property type="entry name" value="Ferrdict_sens_TM"/>
</dbReference>
<dbReference type="PIRSF" id="PIRSF018266">
    <property type="entry name" value="FecR"/>
    <property type="match status" value="1"/>
</dbReference>
<dbReference type="PANTHER" id="PTHR30273">
    <property type="entry name" value="PERIPLASMIC SIGNAL SENSOR AND SIGMA FACTOR ACTIVATOR FECR-RELATED"/>
    <property type="match status" value="1"/>
</dbReference>
<dbReference type="PANTHER" id="PTHR30273:SF2">
    <property type="entry name" value="PROTEIN FECR"/>
    <property type="match status" value="1"/>
</dbReference>
<feature type="domain" description="FecR protein" evidence="1">
    <location>
        <begin position="121"/>
        <end position="216"/>
    </location>
</feature>
<dbReference type="Proteomes" id="UP000249819">
    <property type="component" value="Unassembled WGS sequence"/>
</dbReference>
<dbReference type="InterPro" id="IPR006860">
    <property type="entry name" value="FecR"/>
</dbReference>
<dbReference type="Gene3D" id="3.55.50.30">
    <property type="match status" value="1"/>
</dbReference>
<dbReference type="InterPro" id="IPR032508">
    <property type="entry name" value="FecR_C"/>
</dbReference>
<dbReference type="Gene3D" id="2.60.120.1440">
    <property type="match status" value="1"/>
</dbReference>
<gene>
    <name evidence="3" type="ORF">CLV59_101146</name>
</gene>